<reference evidence="3 4" key="1">
    <citation type="submission" date="2019-04" db="EMBL/GenBank/DDBJ databases">
        <title>Friends and foes A comparative genomics study of 23 Aspergillus species from section Flavi.</title>
        <authorList>
            <consortium name="DOE Joint Genome Institute"/>
            <person name="Kjaerbolling I."/>
            <person name="Vesth T."/>
            <person name="Frisvad J.C."/>
            <person name="Nybo J.L."/>
            <person name="Theobald S."/>
            <person name="Kildgaard S."/>
            <person name="Isbrandt T."/>
            <person name="Kuo A."/>
            <person name="Sato A."/>
            <person name="Lyhne E.K."/>
            <person name="Kogle M.E."/>
            <person name="Wiebenga A."/>
            <person name="Kun R.S."/>
            <person name="Lubbers R.J."/>
            <person name="Makela M.R."/>
            <person name="Barry K."/>
            <person name="Chovatia M."/>
            <person name="Clum A."/>
            <person name="Daum C."/>
            <person name="Haridas S."/>
            <person name="He G."/>
            <person name="LaButti K."/>
            <person name="Lipzen A."/>
            <person name="Mondo S."/>
            <person name="Riley R."/>
            <person name="Salamov A."/>
            <person name="Simmons B.A."/>
            <person name="Magnuson J.K."/>
            <person name="Henrissat B."/>
            <person name="Mortensen U.H."/>
            <person name="Larsen T.O."/>
            <person name="Devries R.P."/>
            <person name="Grigoriev I.V."/>
            <person name="Machida M."/>
            <person name="Baker S.E."/>
            <person name="Andersen M.R."/>
        </authorList>
    </citation>
    <scope>NUCLEOTIDE SEQUENCE [LARGE SCALE GENOMIC DNA]</scope>
    <source>
        <strain evidence="3 4">CBS 117626</strain>
    </source>
</reference>
<gene>
    <name evidence="3" type="ORF">BDV40DRAFT_294402</name>
</gene>
<keyword evidence="1" id="KW-1133">Transmembrane helix</keyword>
<evidence type="ECO:0000313" key="3">
    <source>
        <dbReference type="EMBL" id="KAE8168450.1"/>
    </source>
</evidence>
<dbReference type="OrthoDB" id="3918601at2759"/>
<dbReference type="EMBL" id="ML738585">
    <property type="protein sequence ID" value="KAE8168450.1"/>
    <property type="molecule type" value="Genomic_DNA"/>
</dbReference>
<evidence type="ECO:0000259" key="2">
    <source>
        <dbReference type="Pfam" id="PF20684"/>
    </source>
</evidence>
<dbReference type="Proteomes" id="UP000326950">
    <property type="component" value="Unassembled WGS sequence"/>
</dbReference>
<protein>
    <recommendedName>
        <fullName evidence="2">Rhodopsin domain-containing protein</fullName>
    </recommendedName>
</protein>
<name>A0A5N6VCP9_ASPTM</name>
<feature type="domain" description="Rhodopsin" evidence="2">
    <location>
        <begin position="6"/>
        <end position="157"/>
    </location>
</feature>
<feature type="transmembrane region" description="Helical" evidence="1">
    <location>
        <begin position="20"/>
        <end position="38"/>
    </location>
</feature>
<organism evidence="3 4">
    <name type="scientific">Aspergillus tamarii</name>
    <dbReference type="NCBI Taxonomy" id="41984"/>
    <lineage>
        <taxon>Eukaryota</taxon>
        <taxon>Fungi</taxon>
        <taxon>Dikarya</taxon>
        <taxon>Ascomycota</taxon>
        <taxon>Pezizomycotina</taxon>
        <taxon>Eurotiomycetes</taxon>
        <taxon>Eurotiomycetidae</taxon>
        <taxon>Eurotiales</taxon>
        <taxon>Aspergillaceae</taxon>
        <taxon>Aspergillus</taxon>
        <taxon>Aspergillus subgen. Circumdati</taxon>
    </lineage>
</organism>
<dbReference type="PANTHER" id="PTHR38794:SF2">
    <property type="entry name" value="INTEGRAL MEMBRANE PROTEIN"/>
    <property type="match status" value="1"/>
</dbReference>
<dbReference type="AlphaFoldDB" id="A0A5N6VCP9"/>
<evidence type="ECO:0000256" key="1">
    <source>
        <dbReference type="SAM" id="Phobius"/>
    </source>
</evidence>
<keyword evidence="1" id="KW-0812">Transmembrane</keyword>
<evidence type="ECO:0000313" key="4">
    <source>
        <dbReference type="Proteomes" id="UP000326950"/>
    </source>
</evidence>
<dbReference type="PANTHER" id="PTHR38794">
    <property type="entry name" value="INTEGRAL MEMBRANE PROTEIN"/>
    <property type="match status" value="1"/>
</dbReference>
<proteinExistence type="predicted"/>
<dbReference type="Pfam" id="PF20684">
    <property type="entry name" value="Fung_rhodopsin"/>
    <property type="match status" value="1"/>
</dbReference>
<feature type="transmembrane region" description="Helical" evidence="1">
    <location>
        <begin position="58"/>
        <end position="81"/>
    </location>
</feature>
<keyword evidence="1" id="KW-0472">Membrane</keyword>
<feature type="transmembrane region" description="Helical" evidence="1">
    <location>
        <begin position="93"/>
        <end position="115"/>
    </location>
</feature>
<keyword evidence="4" id="KW-1185">Reference proteome</keyword>
<sequence length="261" mass="28710">MTVFICSITPASRDRILSRVAQGLVLVTAATALFGTGFQCHFPRTWDYVEGQCITRAAWGVFIAVANGVTDIVIFAQAMVLIVHVQTTWKKKLVFASVFFPRLLVVASSIAEIILTKVNTPYIDPFIDASPSTICTEITQSVSIITACWGQLKPFMVRLRSNAFCLQNNGWTDTAYTGRPRPLHVSFTTKATLFESAGEFVLSPTYGTRTKIFTSRASTEWESQSQSSETYIVRETRTRTVDLPTAPVATIASSGSSSIER</sequence>
<accession>A0A5N6VCP9</accession>
<dbReference type="InterPro" id="IPR049326">
    <property type="entry name" value="Rhodopsin_dom_fungi"/>
</dbReference>